<evidence type="ECO:0000313" key="2">
    <source>
        <dbReference type="EMBL" id="ADG78126.1"/>
    </source>
</evidence>
<dbReference type="Proteomes" id="UP000001213">
    <property type="component" value="Chromosome"/>
</dbReference>
<reference evidence="3" key="1">
    <citation type="submission" date="2010-03" db="EMBL/GenBank/DDBJ databases">
        <title>The complete chromosome of Tsukamurella paurometabola DSM 20162.</title>
        <authorList>
            <consortium name="US DOE Joint Genome Institute (JGI-PGF)"/>
            <person name="Lucas S."/>
            <person name="Copeland A."/>
            <person name="Lapidus A."/>
            <person name="Glavina del Rio T."/>
            <person name="Dalin E."/>
            <person name="Tice H."/>
            <person name="Bruce D."/>
            <person name="Goodwin L."/>
            <person name="Pitluck S."/>
            <person name="Kyrpides N."/>
            <person name="Mavromatis K."/>
            <person name="Ivanova N."/>
            <person name="Mikhailova N."/>
            <person name="Munk A.C."/>
            <person name="Brettin T."/>
            <person name="Detter J.C."/>
            <person name="Tapia R."/>
            <person name="Han C."/>
            <person name="Larimer F."/>
            <person name="Land M."/>
            <person name="Hauser L."/>
            <person name="Markowitz V."/>
            <person name="Cheng J.-F."/>
            <person name="Hugenholtz P."/>
            <person name="Woyke T."/>
            <person name="Wu D."/>
            <person name="Jando M."/>
            <person name="Brambilla E."/>
            <person name="Klenk H.-P."/>
            <person name="Eisen J.A."/>
        </authorList>
    </citation>
    <scope>NUCLEOTIDE SEQUENCE [LARGE SCALE GENOMIC DNA]</scope>
    <source>
        <strain evidence="3">ATCC 8368 / DSM 20162 / CCUG 35730 / CIP 100753 / JCM 10117 / KCTC 9821 / NBRC 16120 / NCIMB 702349 / NCTC 13040</strain>
    </source>
</reference>
<dbReference type="PANTHER" id="PTHR43464:SF92">
    <property type="entry name" value="SLR1071 PROTEIN"/>
    <property type="match status" value="1"/>
</dbReference>
<dbReference type="HOGENOM" id="CLU_090578_0_0_11"/>
<dbReference type="Gene3D" id="3.40.50.150">
    <property type="entry name" value="Vaccinia Virus protein VP39"/>
    <property type="match status" value="1"/>
</dbReference>
<dbReference type="eggNOG" id="COG2226">
    <property type="taxonomic scope" value="Bacteria"/>
</dbReference>
<feature type="domain" description="Methyltransferase type 12" evidence="1">
    <location>
        <begin position="52"/>
        <end position="138"/>
    </location>
</feature>
<keyword evidence="3" id="KW-1185">Reference proteome</keyword>
<name>D5UXN4_TSUPD</name>
<gene>
    <name evidence="2" type="ordered locus">Tpau_1502</name>
</gene>
<reference evidence="2 3" key="2">
    <citation type="journal article" date="2011" name="Stand. Genomic Sci.">
        <title>Complete genome sequence of Tsukamurella paurometabola type strain (no. 33).</title>
        <authorList>
            <person name="Munk A.C."/>
            <person name="Lapidus A."/>
            <person name="Lucas S."/>
            <person name="Nolan M."/>
            <person name="Tice H."/>
            <person name="Cheng J.F."/>
            <person name="Del Rio T.G."/>
            <person name="Goodwin L."/>
            <person name="Pitluck S."/>
            <person name="Liolios K."/>
            <person name="Huntemann M."/>
            <person name="Ivanova N."/>
            <person name="Mavromatis K."/>
            <person name="Mikhailova N."/>
            <person name="Pati A."/>
            <person name="Chen A."/>
            <person name="Palaniappan K."/>
            <person name="Tapia R."/>
            <person name="Han C."/>
            <person name="Land M."/>
            <person name="Hauser L."/>
            <person name="Chang Y.J."/>
            <person name="Jeffries C.D."/>
            <person name="Brettin T."/>
            <person name="Yasawong M."/>
            <person name="Brambilla E.M."/>
            <person name="Rohde M."/>
            <person name="Sikorski J."/>
            <person name="Goker M."/>
            <person name="Detter J.C."/>
            <person name="Woyke T."/>
            <person name="Bristow J."/>
            <person name="Eisen J.A."/>
            <person name="Markowitz V."/>
            <person name="Hugenholtz P."/>
            <person name="Kyrpides N.C."/>
            <person name="Klenk H.P."/>
        </authorList>
    </citation>
    <scope>NUCLEOTIDE SEQUENCE [LARGE SCALE GENOMIC DNA]</scope>
    <source>
        <strain evidence="3">ATCC 8368 / DSM 20162 / CCUG 35730 / CIP 100753 / JCM 10117 / KCTC 9821 / NBRC 16120 / NCIMB 702349 / NCTC 13040</strain>
    </source>
</reference>
<protein>
    <submittedName>
        <fullName evidence="2">Methyltransferase type 12</fullName>
    </submittedName>
</protein>
<dbReference type="AlphaFoldDB" id="D5UXN4"/>
<dbReference type="GO" id="GO:0032259">
    <property type="term" value="P:methylation"/>
    <property type="evidence" value="ECO:0007669"/>
    <property type="project" value="UniProtKB-KW"/>
</dbReference>
<dbReference type="EMBL" id="CP001966">
    <property type="protein sequence ID" value="ADG78126.1"/>
    <property type="molecule type" value="Genomic_DNA"/>
</dbReference>
<keyword evidence="2" id="KW-0808">Transferase</keyword>
<dbReference type="CDD" id="cd02440">
    <property type="entry name" value="AdoMet_MTases"/>
    <property type="match status" value="1"/>
</dbReference>
<dbReference type="Pfam" id="PF08242">
    <property type="entry name" value="Methyltransf_12"/>
    <property type="match status" value="1"/>
</dbReference>
<dbReference type="KEGG" id="tpr:Tpau_1502"/>
<dbReference type="InterPro" id="IPR013217">
    <property type="entry name" value="Methyltransf_12"/>
</dbReference>
<evidence type="ECO:0000259" key="1">
    <source>
        <dbReference type="Pfam" id="PF08242"/>
    </source>
</evidence>
<dbReference type="GO" id="GO:0008168">
    <property type="term" value="F:methyltransferase activity"/>
    <property type="evidence" value="ECO:0007669"/>
    <property type="project" value="UniProtKB-KW"/>
</dbReference>
<organism evidence="2 3">
    <name type="scientific">Tsukamurella paurometabola (strain ATCC 8368 / DSM 20162 / CCUG 35730 / CIP 100753 / JCM 10117 / KCTC 9821 / NBRC 16120 / NCIMB 702349 / NCTC 13040)</name>
    <name type="common">Corynebacterium paurometabolum</name>
    <dbReference type="NCBI Taxonomy" id="521096"/>
    <lineage>
        <taxon>Bacteria</taxon>
        <taxon>Bacillati</taxon>
        <taxon>Actinomycetota</taxon>
        <taxon>Actinomycetes</taxon>
        <taxon>Mycobacteriales</taxon>
        <taxon>Tsukamurellaceae</taxon>
        <taxon>Tsukamurella</taxon>
    </lineage>
</organism>
<dbReference type="RefSeq" id="WP_013126158.1">
    <property type="nucleotide sequence ID" value="NC_014158.1"/>
</dbReference>
<evidence type="ECO:0000313" key="3">
    <source>
        <dbReference type="Proteomes" id="UP000001213"/>
    </source>
</evidence>
<sequence>MTLRQSPITASKAFAVPVRGLEWFNTRHPYSHNDYFHPWILKNLPQRRRRALDVGSGEGLLAARLAERFEHVDAADIDPAMRSATAERCAALPVALLDGFDCAEGEYDLITMVAALHHLPLRESLLRCRELLAPGGRLLVVGLARQTLEPADLIWELGSAVLNPVIGVIEHPRPHRGPRPQPPFPVAAPKETVTEIASAAAGLSGARVTRRIPFRYTLYWTKP</sequence>
<keyword evidence="2" id="KW-0489">Methyltransferase</keyword>
<dbReference type="SUPFAM" id="SSF53335">
    <property type="entry name" value="S-adenosyl-L-methionine-dependent methyltransferases"/>
    <property type="match status" value="1"/>
</dbReference>
<dbReference type="InterPro" id="IPR029063">
    <property type="entry name" value="SAM-dependent_MTases_sf"/>
</dbReference>
<dbReference type="STRING" id="521096.Tpau_1502"/>
<dbReference type="PANTHER" id="PTHR43464">
    <property type="entry name" value="METHYLTRANSFERASE"/>
    <property type="match status" value="1"/>
</dbReference>
<accession>D5UXN4</accession>
<proteinExistence type="predicted"/>